<keyword evidence="3 12" id="KW-0812">Transmembrane</keyword>
<evidence type="ECO:0000256" key="6">
    <source>
        <dbReference type="ARBA" id="ARBA00023040"/>
    </source>
</evidence>
<dbReference type="AlphaFoldDB" id="A0A9W9ZYR4"/>
<dbReference type="InterPro" id="IPR017978">
    <property type="entry name" value="GPCR_3_C"/>
</dbReference>
<keyword evidence="7 12" id="KW-0472">Membrane</keyword>
<dbReference type="PROSITE" id="PS50259">
    <property type="entry name" value="G_PROTEIN_RECEP_F3_4"/>
    <property type="match status" value="1"/>
</dbReference>
<name>A0A9W9ZYR4_9CNID</name>
<feature type="transmembrane region" description="Helical" evidence="12">
    <location>
        <begin position="358"/>
        <end position="380"/>
    </location>
</feature>
<feature type="transmembrane region" description="Helical" evidence="12">
    <location>
        <begin position="235"/>
        <end position="256"/>
    </location>
</feature>
<dbReference type="Gene3D" id="2.10.50.30">
    <property type="entry name" value="GPCR, family 3, nine cysteines domain"/>
    <property type="match status" value="1"/>
</dbReference>
<comment type="caution">
    <text evidence="14">The sequence shown here is derived from an EMBL/GenBank/DDBJ whole genome shotgun (WGS) entry which is preliminary data.</text>
</comment>
<feature type="transmembrane region" description="Helical" evidence="12">
    <location>
        <begin position="293"/>
        <end position="313"/>
    </location>
</feature>
<dbReference type="PRINTS" id="PR00248">
    <property type="entry name" value="GPCRMGR"/>
</dbReference>
<feature type="transmembrane region" description="Helical" evidence="12">
    <location>
        <begin position="161"/>
        <end position="182"/>
    </location>
</feature>
<evidence type="ECO:0000256" key="12">
    <source>
        <dbReference type="SAM" id="Phobius"/>
    </source>
</evidence>
<dbReference type="CDD" id="cd13953">
    <property type="entry name" value="7tm_classC_mGluR-like"/>
    <property type="match status" value="1"/>
</dbReference>
<keyword evidence="15" id="KW-1185">Reference proteome</keyword>
<evidence type="ECO:0000256" key="3">
    <source>
        <dbReference type="ARBA" id="ARBA00022692"/>
    </source>
</evidence>
<dbReference type="FunFam" id="2.10.50.30:FF:000004">
    <property type="entry name" value="Taste receptor type 1 member 3-like protein"/>
    <property type="match status" value="1"/>
</dbReference>
<dbReference type="Pfam" id="PF00003">
    <property type="entry name" value="7tm_3"/>
    <property type="match status" value="1"/>
</dbReference>
<dbReference type="InterPro" id="IPR050726">
    <property type="entry name" value="mGluR"/>
</dbReference>
<keyword evidence="4" id="KW-0732">Signal</keyword>
<evidence type="ECO:0000256" key="11">
    <source>
        <dbReference type="SAM" id="MobiDB-lite"/>
    </source>
</evidence>
<dbReference type="InterPro" id="IPR000337">
    <property type="entry name" value="GPCR_3"/>
</dbReference>
<keyword evidence="2" id="KW-1003">Cell membrane</keyword>
<dbReference type="OrthoDB" id="5984008at2759"/>
<evidence type="ECO:0000313" key="15">
    <source>
        <dbReference type="Proteomes" id="UP001163046"/>
    </source>
</evidence>
<evidence type="ECO:0000256" key="2">
    <source>
        <dbReference type="ARBA" id="ARBA00022475"/>
    </source>
</evidence>
<gene>
    <name evidence="14" type="ORF">OS493_028414</name>
</gene>
<evidence type="ECO:0000259" key="13">
    <source>
        <dbReference type="PROSITE" id="PS50259"/>
    </source>
</evidence>
<evidence type="ECO:0000256" key="8">
    <source>
        <dbReference type="ARBA" id="ARBA00023170"/>
    </source>
</evidence>
<evidence type="ECO:0000256" key="9">
    <source>
        <dbReference type="ARBA" id="ARBA00023180"/>
    </source>
</evidence>
<dbReference type="Proteomes" id="UP001163046">
    <property type="component" value="Unassembled WGS sequence"/>
</dbReference>
<feature type="domain" description="G-protein coupled receptors family 3 profile" evidence="13">
    <location>
        <begin position="124"/>
        <end position="395"/>
    </location>
</feature>
<feature type="transmembrane region" description="Helical" evidence="12">
    <location>
        <begin position="123"/>
        <end position="149"/>
    </location>
</feature>
<evidence type="ECO:0000256" key="10">
    <source>
        <dbReference type="ARBA" id="ARBA00023224"/>
    </source>
</evidence>
<dbReference type="InterPro" id="IPR011500">
    <property type="entry name" value="GPCR_3_9-Cys_dom"/>
</dbReference>
<accession>A0A9W9ZYR4</accession>
<evidence type="ECO:0000256" key="5">
    <source>
        <dbReference type="ARBA" id="ARBA00022989"/>
    </source>
</evidence>
<feature type="transmembrane region" description="Helical" evidence="12">
    <location>
        <begin position="325"/>
        <end position="346"/>
    </location>
</feature>
<evidence type="ECO:0000256" key="1">
    <source>
        <dbReference type="ARBA" id="ARBA00004651"/>
    </source>
</evidence>
<keyword evidence="9" id="KW-0325">Glycoprotein</keyword>
<keyword evidence="8" id="KW-0675">Receptor</keyword>
<keyword evidence="5 12" id="KW-1133">Transmembrane helix</keyword>
<reference evidence="14" key="1">
    <citation type="submission" date="2023-01" db="EMBL/GenBank/DDBJ databases">
        <title>Genome assembly of the deep-sea coral Lophelia pertusa.</title>
        <authorList>
            <person name="Herrera S."/>
            <person name="Cordes E."/>
        </authorList>
    </citation>
    <scope>NUCLEOTIDE SEQUENCE</scope>
    <source>
        <strain evidence="14">USNM1676648</strain>
        <tissue evidence="14">Polyp</tissue>
    </source>
</reference>
<keyword evidence="10" id="KW-0807">Transducer</keyword>
<proteinExistence type="predicted"/>
<organism evidence="14 15">
    <name type="scientific">Desmophyllum pertusum</name>
    <dbReference type="NCBI Taxonomy" id="174260"/>
    <lineage>
        <taxon>Eukaryota</taxon>
        <taxon>Metazoa</taxon>
        <taxon>Cnidaria</taxon>
        <taxon>Anthozoa</taxon>
        <taxon>Hexacorallia</taxon>
        <taxon>Scleractinia</taxon>
        <taxon>Caryophylliina</taxon>
        <taxon>Caryophylliidae</taxon>
        <taxon>Desmophyllum</taxon>
    </lineage>
</organism>
<dbReference type="GO" id="GO:0005886">
    <property type="term" value="C:plasma membrane"/>
    <property type="evidence" value="ECO:0007669"/>
    <property type="project" value="UniProtKB-SubCell"/>
</dbReference>
<dbReference type="GO" id="GO:0004930">
    <property type="term" value="F:G protein-coupled receptor activity"/>
    <property type="evidence" value="ECO:0007669"/>
    <property type="project" value="UniProtKB-KW"/>
</dbReference>
<comment type="subcellular location">
    <subcellularLocation>
        <location evidence="1">Cell membrane</location>
        <topology evidence="1">Multi-pass membrane protein</topology>
    </subcellularLocation>
</comment>
<feature type="transmembrane region" description="Helical" evidence="12">
    <location>
        <begin position="194"/>
        <end position="214"/>
    </location>
</feature>
<evidence type="ECO:0000256" key="7">
    <source>
        <dbReference type="ARBA" id="ARBA00023136"/>
    </source>
</evidence>
<dbReference type="Pfam" id="PF07562">
    <property type="entry name" value="NCD3G"/>
    <property type="match status" value="1"/>
</dbReference>
<dbReference type="InterPro" id="IPR038550">
    <property type="entry name" value="GPCR_3_9-Cys_sf"/>
</dbReference>
<evidence type="ECO:0000313" key="14">
    <source>
        <dbReference type="EMBL" id="KAJ7389945.1"/>
    </source>
</evidence>
<evidence type="ECO:0000256" key="4">
    <source>
        <dbReference type="ARBA" id="ARBA00022729"/>
    </source>
</evidence>
<feature type="region of interest" description="Disordered" evidence="11">
    <location>
        <begin position="395"/>
        <end position="415"/>
    </location>
</feature>
<dbReference type="PANTHER" id="PTHR24060">
    <property type="entry name" value="METABOTROPIC GLUTAMATE RECEPTOR"/>
    <property type="match status" value="1"/>
</dbReference>
<protein>
    <recommendedName>
        <fullName evidence="13">G-protein coupled receptors family 3 profile domain-containing protein</fullName>
    </recommendedName>
</protein>
<sequence length="519" mass="58759">METEQWEPIGSWISNTSNVLDLPANMSFLDLNLKKLRMLWKKVYNNSIEPTSFCGQQCLPGHWMIPEERHQSCCWTCVPCATNEISHNPVNGSCHRCPAHYWTNDNHTACLPIIPTAVTLSDLAGLSVGVVAMLGVLGVVSIAVVFYRHGNTHIVRASSKVLSYIMLFGVFLGYLTAVLILLERTETLCQVVLFSFSIGFCIVVGTLLIKTNRIHRIFSKRAMRKGTPPCLSDRWMVVFIGGFVTIETIICAIIVITTPDAELGSREVVYSDMKNEAFIQCKLASYTTRYNTALWWGFNSGLVLVCTYQAFLTRKVPGNYNEARFIAFNMLTISTDVLMFFLSYYATKTYYKDILVSSFLIVADTVTITCMFLPKVYVIVFRPQKNVDHRSTVSLGTLDNEDDQNDRKISTRSNTSVLSSLSTVSSSQMDARENRAYDENITEGRIRKISTVAINGNPQKDWRPVECDERPEITSRDSNLSVRTVRFEDEIDLDFVPDSPTFDDTFPAEFEYRRRESTI</sequence>
<dbReference type="EMBL" id="MU825423">
    <property type="protein sequence ID" value="KAJ7389945.1"/>
    <property type="molecule type" value="Genomic_DNA"/>
</dbReference>
<keyword evidence="6" id="KW-0297">G-protein coupled receptor</keyword>